<evidence type="ECO:0000313" key="7">
    <source>
        <dbReference type="Proteomes" id="UP001321749"/>
    </source>
</evidence>
<gene>
    <name evidence="6" type="ORF">QBC42DRAFT_337501</name>
</gene>
<dbReference type="InterPro" id="IPR051013">
    <property type="entry name" value="MBL_superfamily_lactonases"/>
</dbReference>
<proteinExistence type="inferred from homology"/>
<dbReference type="GO" id="GO:0016787">
    <property type="term" value="F:hydrolase activity"/>
    <property type="evidence" value="ECO:0007669"/>
    <property type="project" value="UniProtKB-KW"/>
</dbReference>
<keyword evidence="4" id="KW-0862">Zinc</keyword>
<dbReference type="CDD" id="cd07730">
    <property type="entry name" value="metallo-hydrolase-like_MBL-fold"/>
    <property type="match status" value="1"/>
</dbReference>
<dbReference type="InterPro" id="IPR001279">
    <property type="entry name" value="Metallo-B-lactamas"/>
</dbReference>
<reference evidence="6" key="1">
    <citation type="journal article" date="2023" name="Mol. Phylogenet. Evol.">
        <title>Genome-scale phylogeny and comparative genomics of the fungal order Sordariales.</title>
        <authorList>
            <person name="Hensen N."/>
            <person name="Bonometti L."/>
            <person name="Westerberg I."/>
            <person name="Brannstrom I.O."/>
            <person name="Guillou S."/>
            <person name="Cros-Aarteil S."/>
            <person name="Calhoun S."/>
            <person name="Haridas S."/>
            <person name="Kuo A."/>
            <person name="Mondo S."/>
            <person name="Pangilinan J."/>
            <person name="Riley R."/>
            <person name="LaButti K."/>
            <person name="Andreopoulos B."/>
            <person name="Lipzen A."/>
            <person name="Chen C."/>
            <person name="Yan M."/>
            <person name="Daum C."/>
            <person name="Ng V."/>
            <person name="Clum A."/>
            <person name="Steindorff A."/>
            <person name="Ohm R.A."/>
            <person name="Martin F."/>
            <person name="Silar P."/>
            <person name="Natvig D.O."/>
            <person name="Lalanne C."/>
            <person name="Gautier V."/>
            <person name="Ament-Velasquez S.L."/>
            <person name="Kruys A."/>
            <person name="Hutchinson M.I."/>
            <person name="Powell A.J."/>
            <person name="Barry K."/>
            <person name="Miller A.N."/>
            <person name="Grigoriev I.V."/>
            <person name="Debuchy R."/>
            <person name="Gladieux P."/>
            <person name="Hiltunen Thoren M."/>
            <person name="Johannesson H."/>
        </authorList>
    </citation>
    <scope>NUCLEOTIDE SEQUENCE</scope>
    <source>
        <strain evidence="6">PSN324</strain>
    </source>
</reference>
<dbReference type="InterPro" id="IPR036866">
    <property type="entry name" value="RibonucZ/Hydroxyglut_hydro"/>
</dbReference>
<dbReference type="Pfam" id="PF00753">
    <property type="entry name" value="Lactamase_B"/>
    <property type="match status" value="1"/>
</dbReference>
<reference evidence="6" key="2">
    <citation type="submission" date="2023-06" db="EMBL/GenBank/DDBJ databases">
        <authorList>
            <consortium name="Lawrence Berkeley National Laboratory"/>
            <person name="Mondo S.J."/>
            <person name="Hensen N."/>
            <person name="Bonometti L."/>
            <person name="Westerberg I."/>
            <person name="Brannstrom I.O."/>
            <person name="Guillou S."/>
            <person name="Cros-Aarteil S."/>
            <person name="Calhoun S."/>
            <person name="Haridas S."/>
            <person name="Kuo A."/>
            <person name="Pangilinan J."/>
            <person name="Riley R."/>
            <person name="Labutti K."/>
            <person name="Andreopoulos B."/>
            <person name="Lipzen A."/>
            <person name="Chen C."/>
            <person name="Yanf M."/>
            <person name="Daum C."/>
            <person name="Ng V."/>
            <person name="Clum A."/>
            <person name="Steindorff A."/>
            <person name="Ohm R."/>
            <person name="Martin F."/>
            <person name="Silar P."/>
            <person name="Natvig D."/>
            <person name="Lalanne C."/>
            <person name="Gautier V."/>
            <person name="Ament-Velasquez S.L."/>
            <person name="Kruys A."/>
            <person name="Hutchinson M.I."/>
            <person name="Powell A.J."/>
            <person name="Barry K."/>
            <person name="Miller A.N."/>
            <person name="Grigoriev I.V."/>
            <person name="Debuchy R."/>
            <person name="Gladieux P."/>
            <person name="Thoren M.H."/>
            <person name="Johannesson H."/>
        </authorList>
    </citation>
    <scope>NUCLEOTIDE SEQUENCE</scope>
    <source>
        <strain evidence="6">PSN324</strain>
    </source>
</reference>
<keyword evidence="7" id="KW-1185">Reference proteome</keyword>
<name>A0AAV9HS50_9PEZI</name>
<organism evidence="6 7">
    <name type="scientific">Cladorrhinum samala</name>
    <dbReference type="NCBI Taxonomy" id="585594"/>
    <lineage>
        <taxon>Eukaryota</taxon>
        <taxon>Fungi</taxon>
        <taxon>Dikarya</taxon>
        <taxon>Ascomycota</taxon>
        <taxon>Pezizomycotina</taxon>
        <taxon>Sordariomycetes</taxon>
        <taxon>Sordariomycetidae</taxon>
        <taxon>Sordariales</taxon>
        <taxon>Podosporaceae</taxon>
        <taxon>Cladorrhinum</taxon>
    </lineage>
</organism>
<dbReference type="Proteomes" id="UP001321749">
    <property type="component" value="Unassembled WGS sequence"/>
</dbReference>
<dbReference type="SMART" id="SM00849">
    <property type="entry name" value="Lactamase_B"/>
    <property type="match status" value="1"/>
</dbReference>
<evidence type="ECO:0000256" key="1">
    <source>
        <dbReference type="ARBA" id="ARBA00007749"/>
    </source>
</evidence>
<dbReference type="AlphaFoldDB" id="A0AAV9HS50"/>
<keyword evidence="2" id="KW-0479">Metal-binding</keyword>
<dbReference type="GO" id="GO:0046872">
    <property type="term" value="F:metal ion binding"/>
    <property type="evidence" value="ECO:0007669"/>
    <property type="project" value="UniProtKB-KW"/>
</dbReference>
<evidence type="ECO:0000256" key="4">
    <source>
        <dbReference type="ARBA" id="ARBA00022833"/>
    </source>
</evidence>
<dbReference type="PANTHER" id="PTHR42978:SF5">
    <property type="entry name" value="METALLO-BETA-LACTAMASE DOMAIN-CONTAINING PROTEIN"/>
    <property type="match status" value="1"/>
</dbReference>
<comment type="similarity">
    <text evidence="1">Belongs to the metallo-beta-lactamase superfamily.</text>
</comment>
<evidence type="ECO:0000256" key="2">
    <source>
        <dbReference type="ARBA" id="ARBA00022723"/>
    </source>
</evidence>
<dbReference type="SUPFAM" id="SSF56281">
    <property type="entry name" value="Metallo-hydrolase/oxidoreductase"/>
    <property type="match status" value="1"/>
</dbReference>
<keyword evidence="3" id="KW-0378">Hydrolase</keyword>
<dbReference type="Gene3D" id="3.60.15.10">
    <property type="entry name" value="Ribonuclease Z/Hydroxyacylglutathione hydrolase-like"/>
    <property type="match status" value="1"/>
</dbReference>
<comment type="caution">
    <text evidence="6">The sequence shown here is derived from an EMBL/GenBank/DDBJ whole genome shotgun (WGS) entry which is preliminary data.</text>
</comment>
<evidence type="ECO:0000259" key="5">
    <source>
        <dbReference type="SMART" id="SM00849"/>
    </source>
</evidence>
<sequence>MTPVTPPDLNIPPSPSTVSVSAIDTTSRIYGVHTDHFLDPPIEGHGRLAGPAYSFLIQHPKLGRRLLFDLGIRKDFENLARPIAEILRQKPVPRVVVDKDVRQILEENNVDPASIEAVVWSHHHFDHTGDPSRFDPETKLIVGPGFSEAMLPGYPANPESTILQTDYEGRELHELDFEGGNGGRYKTLKIGRFGALDYFGDGSLYLLDSPGHAVGHLCALARVSASADGTGKSSFVFLAGDAFHHAGEIRPSEYLPIPERIEPSPFSPLGCCGSSCPGSIFDKILRREGHPEETGAFYGAPRTNSLHHDLDETIVTFGKLQEADCRDEVLMCAAHDESLLEVVDFFPNATLDNFSEKGWVKQARWRFLSDFGRAVGMDCPTRCRTGSASRAARCSTGSWPAPWDPSWC</sequence>
<protein>
    <submittedName>
        <fullName evidence="6">Beta-lactamase-like protein</fullName>
    </submittedName>
</protein>
<accession>A0AAV9HS50</accession>
<evidence type="ECO:0000313" key="6">
    <source>
        <dbReference type="EMBL" id="KAK4463683.1"/>
    </source>
</evidence>
<dbReference type="EMBL" id="MU864957">
    <property type="protein sequence ID" value="KAK4463683.1"/>
    <property type="molecule type" value="Genomic_DNA"/>
</dbReference>
<feature type="domain" description="Metallo-beta-lactamase" evidence="5">
    <location>
        <begin position="51"/>
        <end position="274"/>
    </location>
</feature>
<evidence type="ECO:0000256" key="3">
    <source>
        <dbReference type="ARBA" id="ARBA00022801"/>
    </source>
</evidence>
<dbReference type="PANTHER" id="PTHR42978">
    <property type="entry name" value="QUORUM-QUENCHING LACTONASE YTNP-RELATED-RELATED"/>
    <property type="match status" value="1"/>
</dbReference>